<dbReference type="WBParaSite" id="TCONS_00006542.p1">
    <property type="protein sequence ID" value="TCONS_00006542.p1"/>
    <property type="gene ID" value="XLOC_004680"/>
</dbReference>
<evidence type="ECO:0000256" key="2">
    <source>
        <dbReference type="ARBA" id="ARBA00022737"/>
    </source>
</evidence>
<proteinExistence type="predicted"/>
<evidence type="ECO:0000313" key="8">
    <source>
        <dbReference type="Proteomes" id="UP000035681"/>
    </source>
</evidence>
<evidence type="ECO:0000256" key="3">
    <source>
        <dbReference type="ARBA" id="ARBA00022771"/>
    </source>
</evidence>
<keyword evidence="2" id="KW-0677">Repeat</keyword>
<dbReference type="PANTHER" id="PTHR23235">
    <property type="entry name" value="KRUEPPEL-LIKE TRANSCRIPTION FACTOR"/>
    <property type="match status" value="1"/>
</dbReference>
<keyword evidence="1" id="KW-0479">Metal-binding</keyword>
<dbReference type="STRING" id="6248.A0A0K0DYL6"/>
<evidence type="ECO:0000259" key="7">
    <source>
        <dbReference type="PROSITE" id="PS50157"/>
    </source>
</evidence>
<evidence type="ECO:0000313" key="9">
    <source>
        <dbReference type="WBParaSite" id="SSTP_0000233300.1"/>
    </source>
</evidence>
<dbReference type="PROSITE" id="PS00028">
    <property type="entry name" value="ZINC_FINGER_C2H2_1"/>
    <property type="match status" value="2"/>
</dbReference>
<evidence type="ECO:0000313" key="10">
    <source>
        <dbReference type="WBParaSite" id="TCONS_00006542.p1"/>
    </source>
</evidence>
<feature type="domain" description="C2H2-type" evidence="7">
    <location>
        <begin position="316"/>
        <end position="345"/>
    </location>
</feature>
<organism evidence="9">
    <name type="scientific">Strongyloides stercoralis</name>
    <name type="common">Threadworm</name>
    <dbReference type="NCBI Taxonomy" id="6248"/>
    <lineage>
        <taxon>Eukaryota</taxon>
        <taxon>Metazoa</taxon>
        <taxon>Ecdysozoa</taxon>
        <taxon>Nematoda</taxon>
        <taxon>Chromadorea</taxon>
        <taxon>Rhabditida</taxon>
        <taxon>Tylenchina</taxon>
        <taxon>Panagrolaimomorpha</taxon>
        <taxon>Strongyloidoidea</taxon>
        <taxon>Strongyloididae</taxon>
        <taxon>Strongyloides</taxon>
    </lineage>
</organism>
<dbReference type="InterPro" id="IPR013087">
    <property type="entry name" value="Znf_C2H2_type"/>
</dbReference>
<reference evidence="9" key="1">
    <citation type="submission" date="2015-08" db="UniProtKB">
        <authorList>
            <consortium name="WormBaseParasite"/>
        </authorList>
    </citation>
    <scope>IDENTIFICATION</scope>
</reference>
<dbReference type="Pfam" id="PF00096">
    <property type="entry name" value="zf-C2H2"/>
    <property type="match status" value="1"/>
</dbReference>
<keyword evidence="3 5" id="KW-0863">Zinc-finger</keyword>
<name>A0A0K0DYL6_STRER</name>
<keyword evidence="4" id="KW-0862">Zinc</keyword>
<dbReference type="GO" id="GO:0000981">
    <property type="term" value="F:DNA-binding transcription factor activity, RNA polymerase II-specific"/>
    <property type="evidence" value="ECO:0007669"/>
    <property type="project" value="TreeGrafter"/>
</dbReference>
<dbReference type="FunFam" id="3.30.160.60:FF:000125">
    <property type="entry name" value="Putative zinc finger protein 143"/>
    <property type="match status" value="1"/>
</dbReference>
<dbReference type="SMART" id="SM00355">
    <property type="entry name" value="ZnF_C2H2"/>
    <property type="match status" value="2"/>
</dbReference>
<evidence type="ECO:0000256" key="4">
    <source>
        <dbReference type="ARBA" id="ARBA00022833"/>
    </source>
</evidence>
<evidence type="ECO:0000256" key="1">
    <source>
        <dbReference type="ARBA" id="ARBA00022723"/>
    </source>
</evidence>
<dbReference type="Gene3D" id="3.30.160.60">
    <property type="entry name" value="Classic Zinc Finger"/>
    <property type="match status" value="2"/>
</dbReference>
<feature type="region of interest" description="Disordered" evidence="6">
    <location>
        <begin position="127"/>
        <end position="158"/>
    </location>
</feature>
<dbReference type="FunFam" id="3.30.160.60:FF:000110">
    <property type="entry name" value="Zinc finger protein-like"/>
    <property type="match status" value="1"/>
</dbReference>
<sequence>MEKNIYINTLLCFVQNYHNYNRFKEAYDIINYFSMKEVYEAKELITSLAKDIPVVEDLDEKNNNLYYLYNVMRTSFLKLKRQIPIFVIANIYSIPKALLSRMDIFSNISTTPVSLFNMDDVRWSDKDKFHQNPSSSNEGFLALTPPLSSSDSSSPKVENEYKSIKEEDLLKSLDLKSNFMDGISFFSILSLLQNNSIENNINNVDNFKFNNTTGFSKEFGEAIISNNDSNNLNQQYHISLLQPILTNLTSNQYKNLNMLPNLMASSNININNISYSNESLENNLAKIFHLQSESKNEDSALSNYLLTSKKIDDKPFKCDFESCLKTFSNKHLLKKHQFTHTGIRPHSCTYCGKKFSRKDNCLRHERSHGNESSKVL</sequence>
<feature type="domain" description="C2H2-type" evidence="7">
    <location>
        <begin position="346"/>
        <end position="373"/>
    </location>
</feature>
<dbReference type="GO" id="GO:0000978">
    <property type="term" value="F:RNA polymerase II cis-regulatory region sequence-specific DNA binding"/>
    <property type="evidence" value="ECO:0007669"/>
    <property type="project" value="TreeGrafter"/>
</dbReference>
<dbReference type="GO" id="GO:0008270">
    <property type="term" value="F:zinc ion binding"/>
    <property type="evidence" value="ECO:0007669"/>
    <property type="project" value="UniProtKB-KW"/>
</dbReference>
<keyword evidence="8" id="KW-1185">Reference proteome</keyword>
<dbReference type="WBParaSite" id="SSTP_0000233300.1">
    <property type="protein sequence ID" value="SSTP_0000233300.1"/>
    <property type="gene ID" value="SSTP_0000233300"/>
</dbReference>
<dbReference type="Proteomes" id="UP000035681">
    <property type="component" value="Unplaced"/>
</dbReference>
<accession>A0A0K0DYL6</accession>
<protein>
    <submittedName>
        <fullName evidence="10">C2H2-type domain-containing protein</fullName>
    </submittedName>
    <submittedName>
        <fullName evidence="9">Zinc finger protein</fullName>
    </submittedName>
</protein>
<dbReference type="InterPro" id="IPR036236">
    <property type="entry name" value="Znf_C2H2_sf"/>
</dbReference>
<evidence type="ECO:0000256" key="5">
    <source>
        <dbReference type="PROSITE-ProRule" id="PRU00042"/>
    </source>
</evidence>
<evidence type="ECO:0000256" key="6">
    <source>
        <dbReference type="SAM" id="MobiDB-lite"/>
    </source>
</evidence>
<dbReference type="PROSITE" id="PS50157">
    <property type="entry name" value="ZINC_FINGER_C2H2_2"/>
    <property type="match status" value="2"/>
</dbReference>
<dbReference type="AlphaFoldDB" id="A0A0K0DYL6"/>
<dbReference type="SUPFAM" id="SSF57667">
    <property type="entry name" value="beta-beta-alpha zinc fingers"/>
    <property type="match status" value="1"/>
</dbReference>
<dbReference type="PANTHER" id="PTHR23235:SF120">
    <property type="entry name" value="KRUPPEL-LIKE FACTOR 15"/>
    <property type="match status" value="1"/>
</dbReference>